<evidence type="ECO:0000256" key="3">
    <source>
        <dbReference type="SAM" id="SignalP"/>
    </source>
</evidence>
<feature type="chain" id="PRO_5004652258" evidence="3">
    <location>
        <begin position="23"/>
        <end position="206"/>
    </location>
</feature>
<name>U4LPV2_PYROM</name>
<dbReference type="EMBL" id="HF935589">
    <property type="protein sequence ID" value="CCX31345.1"/>
    <property type="molecule type" value="Genomic_DNA"/>
</dbReference>
<keyword evidence="2" id="KW-0812">Transmembrane</keyword>
<reference evidence="4 5" key="1">
    <citation type="journal article" date="2013" name="PLoS Genet.">
        <title>The genome and development-dependent transcriptomes of Pyronema confluens: a window into fungal evolution.</title>
        <authorList>
            <person name="Traeger S."/>
            <person name="Altegoer F."/>
            <person name="Freitag M."/>
            <person name="Gabaldon T."/>
            <person name="Kempken F."/>
            <person name="Kumar A."/>
            <person name="Marcet-Houben M."/>
            <person name="Poggeler S."/>
            <person name="Stajich J.E."/>
            <person name="Nowrousian M."/>
        </authorList>
    </citation>
    <scope>NUCLEOTIDE SEQUENCE [LARGE SCALE GENOMIC DNA]</scope>
    <source>
        <strain evidence="5">CBS 100304</strain>
        <tissue evidence="4">Vegetative mycelium</tissue>
    </source>
</reference>
<organism evidence="4 5">
    <name type="scientific">Pyronema omphalodes (strain CBS 100304)</name>
    <name type="common">Pyronema confluens</name>
    <dbReference type="NCBI Taxonomy" id="1076935"/>
    <lineage>
        <taxon>Eukaryota</taxon>
        <taxon>Fungi</taxon>
        <taxon>Dikarya</taxon>
        <taxon>Ascomycota</taxon>
        <taxon>Pezizomycotina</taxon>
        <taxon>Pezizomycetes</taxon>
        <taxon>Pezizales</taxon>
        <taxon>Pyronemataceae</taxon>
        <taxon>Pyronema</taxon>
    </lineage>
</organism>
<keyword evidence="5" id="KW-1185">Reference proteome</keyword>
<evidence type="ECO:0000256" key="2">
    <source>
        <dbReference type="SAM" id="Phobius"/>
    </source>
</evidence>
<feature type="signal peptide" evidence="3">
    <location>
        <begin position="1"/>
        <end position="22"/>
    </location>
</feature>
<keyword evidence="2" id="KW-1133">Transmembrane helix</keyword>
<proteinExistence type="predicted"/>
<feature type="compositionally biased region" description="Basic residues" evidence="1">
    <location>
        <begin position="138"/>
        <end position="149"/>
    </location>
</feature>
<dbReference type="Proteomes" id="UP000018144">
    <property type="component" value="Unassembled WGS sequence"/>
</dbReference>
<sequence length="206" mass="22598">MKFTTPLLPATLAALLLPTGIAAQARTPGVVSTYIHPLPEPGESGEPLKPREIAIHKLPDPPLLRNDLTTLHTSTRRHACTCTSGTSYRTQNHTCTHTHTPYHTDIPHHTAHHNSHQNHHHTAHTHSGSDTTQPTFRTHTRTTLHTHTRKPGETTIPNRNSPQQIYHWHSNSIITIPSTDHIVRVVCGAALAGLFMGVGITGLLVS</sequence>
<feature type="compositionally biased region" description="Basic residues" evidence="1">
    <location>
        <begin position="109"/>
        <end position="124"/>
    </location>
</feature>
<protein>
    <submittedName>
        <fullName evidence="4">Uncharacterized protein</fullName>
    </submittedName>
</protein>
<feature type="transmembrane region" description="Helical" evidence="2">
    <location>
        <begin position="182"/>
        <end position="205"/>
    </location>
</feature>
<accession>U4LPV2</accession>
<gene>
    <name evidence="4" type="ORF">PCON_10646</name>
</gene>
<evidence type="ECO:0000256" key="1">
    <source>
        <dbReference type="SAM" id="MobiDB-lite"/>
    </source>
</evidence>
<keyword evidence="2" id="KW-0472">Membrane</keyword>
<dbReference type="AlphaFoldDB" id="U4LPV2"/>
<evidence type="ECO:0000313" key="5">
    <source>
        <dbReference type="Proteomes" id="UP000018144"/>
    </source>
</evidence>
<keyword evidence="3" id="KW-0732">Signal</keyword>
<feature type="region of interest" description="Disordered" evidence="1">
    <location>
        <begin position="105"/>
        <end position="163"/>
    </location>
</feature>
<evidence type="ECO:0000313" key="4">
    <source>
        <dbReference type="EMBL" id="CCX31345.1"/>
    </source>
</evidence>